<dbReference type="AlphaFoldDB" id="A0A6P1M4X2"/>
<keyword evidence="4" id="KW-0443">Lipid metabolism</keyword>
<dbReference type="InterPro" id="IPR010137">
    <property type="entry name" value="Lipid_A_LpxA"/>
</dbReference>
<gene>
    <name evidence="7" type="primary">lpxA</name>
    <name evidence="7" type="ORF">GT409_05280</name>
</gene>
<reference evidence="7 8" key="1">
    <citation type="submission" date="2020-01" db="EMBL/GenBank/DDBJ databases">
        <title>Ponticoccus aerotolerans gen. nov., sp. nov., an anaerobic bacterium and proposal of Ponticoccusceae fam. nov., Ponticoccusles ord. nov. and Ponticoccuse classis nov. in the phylum Kiritimatiellaeota.</title>
        <authorList>
            <person name="Zhou L.Y."/>
            <person name="Du Z.J."/>
        </authorList>
    </citation>
    <scope>NUCLEOTIDE SEQUENCE [LARGE SCALE GENOMIC DNA]</scope>
    <source>
        <strain evidence="7 8">S-5007</strain>
    </source>
</reference>
<evidence type="ECO:0000256" key="2">
    <source>
        <dbReference type="ARBA" id="ARBA00022556"/>
    </source>
</evidence>
<dbReference type="InterPro" id="IPR029098">
    <property type="entry name" value="Acetyltransf_C"/>
</dbReference>
<evidence type="ECO:0000259" key="6">
    <source>
        <dbReference type="Pfam" id="PF13720"/>
    </source>
</evidence>
<accession>A0A6P1M4X2</accession>
<dbReference type="SUPFAM" id="SSF51161">
    <property type="entry name" value="Trimeric LpxA-like enzymes"/>
    <property type="match status" value="1"/>
</dbReference>
<dbReference type="EC" id="2.3.1.129" evidence="7"/>
<dbReference type="Proteomes" id="UP000464954">
    <property type="component" value="Chromosome"/>
</dbReference>
<evidence type="ECO:0000256" key="5">
    <source>
        <dbReference type="ARBA" id="ARBA00023315"/>
    </source>
</evidence>
<feature type="domain" description="UDP N-acetylglucosamine O-acyltransferase C-terminal" evidence="6">
    <location>
        <begin position="175"/>
        <end position="256"/>
    </location>
</feature>
<dbReference type="InterPro" id="IPR037157">
    <property type="entry name" value="Acetyltransf_C_sf"/>
</dbReference>
<evidence type="ECO:0000256" key="4">
    <source>
        <dbReference type="ARBA" id="ARBA00023098"/>
    </source>
</evidence>
<keyword evidence="8" id="KW-1185">Reference proteome</keyword>
<dbReference type="InterPro" id="IPR001451">
    <property type="entry name" value="Hexapep"/>
</dbReference>
<dbReference type="EMBL" id="CP047593">
    <property type="protein sequence ID" value="QHI68887.1"/>
    <property type="molecule type" value="Genomic_DNA"/>
</dbReference>
<evidence type="ECO:0000256" key="3">
    <source>
        <dbReference type="ARBA" id="ARBA00022679"/>
    </source>
</evidence>
<evidence type="ECO:0000313" key="7">
    <source>
        <dbReference type="EMBL" id="QHI68887.1"/>
    </source>
</evidence>
<keyword evidence="2" id="KW-0441">Lipid A biosynthesis</keyword>
<dbReference type="Pfam" id="PF00132">
    <property type="entry name" value="Hexapep"/>
    <property type="match status" value="2"/>
</dbReference>
<dbReference type="KEGG" id="taer:GT409_05280"/>
<proteinExistence type="predicted"/>
<dbReference type="NCBIfam" id="TIGR01852">
    <property type="entry name" value="lipid_A_lpxA"/>
    <property type="match status" value="1"/>
</dbReference>
<keyword evidence="3 7" id="KW-0808">Transferase</keyword>
<keyword evidence="5 7" id="KW-0012">Acyltransferase</keyword>
<organism evidence="7 8">
    <name type="scientific">Tichowtungia aerotolerans</name>
    <dbReference type="NCBI Taxonomy" id="2697043"/>
    <lineage>
        <taxon>Bacteria</taxon>
        <taxon>Pseudomonadati</taxon>
        <taxon>Kiritimatiellota</taxon>
        <taxon>Tichowtungiia</taxon>
        <taxon>Tichowtungiales</taxon>
        <taxon>Tichowtungiaceae</taxon>
        <taxon>Tichowtungia</taxon>
    </lineage>
</organism>
<dbReference type="RefSeq" id="WP_160627641.1">
    <property type="nucleotide sequence ID" value="NZ_CP047593.1"/>
</dbReference>
<dbReference type="CDD" id="cd03351">
    <property type="entry name" value="LbH_UDP-GlcNAc_AT"/>
    <property type="match status" value="1"/>
</dbReference>
<dbReference type="Gene3D" id="1.20.1180.10">
    <property type="entry name" value="Udp N-acetylglucosamine O-acyltransferase, C-terminal domain"/>
    <property type="match status" value="1"/>
</dbReference>
<dbReference type="GO" id="GO:0009245">
    <property type="term" value="P:lipid A biosynthetic process"/>
    <property type="evidence" value="ECO:0007669"/>
    <property type="project" value="UniProtKB-KW"/>
</dbReference>
<keyword evidence="1" id="KW-0444">Lipid biosynthesis</keyword>
<dbReference type="GO" id="GO:0008780">
    <property type="term" value="F:acyl-[acyl-carrier-protein]-UDP-N-acetylglucosamine O-acyltransferase activity"/>
    <property type="evidence" value="ECO:0007669"/>
    <property type="project" value="UniProtKB-EC"/>
</dbReference>
<dbReference type="GO" id="GO:0016020">
    <property type="term" value="C:membrane"/>
    <property type="evidence" value="ECO:0007669"/>
    <property type="project" value="GOC"/>
</dbReference>
<name>A0A6P1M4X2_9BACT</name>
<sequence length="257" mass="27423">MSSIHPTAIVEDGAVLGADVTLGAYCVVGPHAKIGNGTELMAHAVVDGCTTVGRECTIHPFARIGGKTQDLKYKGGAPGVVVGDRTVMRECVTINAGTHDGEMTEVGSDCLLMAYSHVAHACKIGNGVIIANGTQLAGDVIVEDFAIIEGLCGVVQFRRVGKMAFLGGYTKATKDIPPFMIADGLDVQIRGFNKIGMERRGVSEESRAAIKQAYRILYRKKLALPDALEMIESDVPQTPEVKYLLDFIRSSETGIVR</sequence>
<dbReference type="Gene3D" id="2.160.10.10">
    <property type="entry name" value="Hexapeptide repeat proteins"/>
    <property type="match status" value="1"/>
</dbReference>
<dbReference type="PANTHER" id="PTHR43480">
    <property type="entry name" value="ACYL-[ACYL-CARRIER-PROTEIN]--UDP-N-ACETYLGLUCOSAMINE O-ACYLTRANSFERASE"/>
    <property type="match status" value="1"/>
</dbReference>
<evidence type="ECO:0000313" key="8">
    <source>
        <dbReference type="Proteomes" id="UP000464954"/>
    </source>
</evidence>
<dbReference type="Pfam" id="PF13720">
    <property type="entry name" value="Acetyltransf_11"/>
    <property type="match status" value="1"/>
</dbReference>
<dbReference type="PANTHER" id="PTHR43480:SF1">
    <property type="entry name" value="ACYL-[ACYL-CARRIER-PROTEIN]--UDP-N-ACETYLGLUCOSAMINE O-ACYLTRANSFERASE, MITOCHONDRIAL-RELATED"/>
    <property type="match status" value="1"/>
</dbReference>
<dbReference type="PIRSF" id="PIRSF000456">
    <property type="entry name" value="UDP-GlcNAc_acltr"/>
    <property type="match status" value="1"/>
</dbReference>
<evidence type="ECO:0000256" key="1">
    <source>
        <dbReference type="ARBA" id="ARBA00022516"/>
    </source>
</evidence>
<protein>
    <submittedName>
        <fullName evidence="7">Acyl-ACP--UDP-N-acetylglucosamine O-acyltransferase</fullName>
        <ecNumber evidence="7">2.3.1.129</ecNumber>
    </submittedName>
</protein>
<dbReference type="NCBIfam" id="NF003657">
    <property type="entry name" value="PRK05289.1"/>
    <property type="match status" value="1"/>
</dbReference>
<dbReference type="InterPro" id="IPR011004">
    <property type="entry name" value="Trimer_LpxA-like_sf"/>
</dbReference>